<feature type="binding site" evidence="7">
    <location>
        <position position="88"/>
    </location>
    <ligand>
        <name>Mg(2+)</name>
        <dbReference type="ChEBI" id="CHEBI:18420"/>
        <label>1</label>
        <note>catalytic</note>
    </ligand>
</feature>
<dbReference type="EC" id="3.1.3.25" evidence="8"/>
<dbReference type="RefSeq" id="WP_092100929.1">
    <property type="nucleotide sequence ID" value="NZ_FOOT01000003.1"/>
</dbReference>
<accession>A0A1I2TVC7</accession>
<dbReference type="Proteomes" id="UP000198724">
    <property type="component" value="Unassembled WGS sequence"/>
</dbReference>
<evidence type="ECO:0000256" key="2">
    <source>
        <dbReference type="ARBA" id="ARBA00001946"/>
    </source>
</evidence>
<keyword evidence="6 7" id="KW-0460">Magnesium</keyword>
<dbReference type="Gene3D" id="3.40.190.80">
    <property type="match status" value="1"/>
</dbReference>
<dbReference type="GO" id="GO:0006020">
    <property type="term" value="P:inositol metabolic process"/>
    <property type="evidence" value="ECO:0007669"/>
    <property type="project" value="TreeGrafter"/>
</dbReference>
<dbReference type="GO" id="GO:0046854">
    <property type="term" value="P:phosphatidylinositol phosphate biosynthetic process"/>
    <property type="evidence" value="ECO:0007669"/>
    <property type="project" value="InterPro"/>
</dbReference>
<evidence type="ECO:0000256" key="3">
    <source>
        <dbReference type="ARBA" id="ARBA00009759"/>
    </source>
</evidence>
<proteinExistence type="inferred from homology"/>
<organism evidence="9 10">
    <name type="scientific">Pontibacter chinhatensis</name>
    <dbReference type="NCBI Taxonomy" id="1436961"/>
    <lineage>
        <taxon>Bacteria</taxon>
        <taxon>Pseudomonadati</taxon>
        <taxon>Bacteroidota</taxon>
        <taxon>Cytophagia</taxon>
        <taxon>Cytophagales</taxon>
        <taxon>Hymenobacteraceae</taxon>
        <taxon>Pontibacter</taxon>
    </lineage>
</organism>
<dbReference type="FunFam" id="3.30.540.10:FF:000003">
    <property type="entry name" value="Inositol-1-monophosphatase"/>
    <property type="match status" value="1"/>
</dbReference>
<dbReference type="GO" id="GO:0046872">
    <property type="term" value="F:metal ion binding"/>
    <property type="evidence" value="ECO:0007669"/>
    <property type="project" value="UniProtKB-KW"/>
</dbReference>
<evidence type="ECO:0000256" key="4">
    <source>
        <dbReference type="ARBA" id="ARBA00022723"/>
    </source>
</evidence>
<comment type="similarity">
    <text evidence="3 8">Belongs to the inositol monophosphatase superfamily.</text>
</comment>
<evidence type="ECO:0000313" key="9">
    <source>
        <dbReference type="EMBL" id="SFG68842.1"/>
    </source>
</evidence>
<dbReference type="SUPFAM" id="SSF56655">
    <property type="entry name" value="Carbohydrate phosphatase"/>
    <property type="match status" value="1"/>
</dbReference>
<keyword evidence="4 7" id="KW-0479">Metal-binding</keyword>
<evidence type="ECO:0000256" key="8">
    <source>
        <dbReference type="RuleBase" id="RU364068"/>
    </source>
</evidence>
<evidence type="ECO:0000256" key="6">
    <source>
        <dbReference type="ARBA" id="ARBA00022842"/>
    </source>
</evidence>
<dbReference type="PROSITE" id="PS00629">
    <property type="entry name" value="IMP_1"/>
    <property type="match status" value="1"/>
</dbReference>
<evidence type="ECO:0000256" key="7">
    <source>
        <dbReference type="PIRSR" id="PIRSR600760-2"/>
    </source>
</evidence>
<feature type="binding site" evidence="7">
    <location>
        <position position="87"/>
    </location>
    <ligand>
        <name>Mg(2+)</name>
        <dbReference type="ChEBI" id="CHEBI:18420"/>
        <label>1</label>
        <note>catalytic</note>
    </ligand>
</feature>
<dbReference type="PANTHER" id="PTHR20854:SF4">
    <property type="entry name" value="INOSITOL-1-MONOPHOSPHATASE-RELATED"/>
    <property type="match status" value="1"/>
</dbReference>
<comment type="cofactor">
    <cofactor evidence="2 7 8">
        <name>Mg(2+)</name>
        <dbReference type="ChEBI" id="CHEBI:18420"/>
    </cofactor>
</comment>
<dbReference type="GO" id="GO:0007165">
    <property type="term" value="P:signal transduction"/>
    <property type="evidence" value="ECO:0007669"/>
    <property type="project" value="TreeGrafter"/>
</dbReference>
<dbReference type="PRINTS" id="PR01959">
    <property type="entry name" value="SBIMPHPHTASE"/>
</dbReference>
<sequence length="267" mass="29336">MNLNQLANNLNILCRSVGAFIRKEGETFERSSIEQKGFNDLVSYVDKEAEKKLVEGLRQLLPEAGFITEEGTDTTRGERLNWIIDPLDGTTNFIHGLPAYCVSVGLLDGDEVVAGTIFDPNRDECFWAYKGGGAFCNSSPIEVSDAPALKDSLIATGFPYHNFGLTPQYLQVLGAFMSRSHGVRRIGSAALDLAYVACGRFEGFFEYNLNAWDVAAGIVIVQEAGGKLSRFTEEGDYVFGREIVASNGNIHPEMQQTIGEFWKKPSA</sequence>
<dbReference type="InterPro" id="IPR020550">
    <property type="entry name" value="Inositol_monophosphatase_CS"/>
</dbReference>
<dbReference type="GO" id="GO:0008934">
    <property type="term" value="F:inositol monophosphate 1-phosphatase activity"/>
    <property type="evidence" value="ECO:0007669"/>
    <property type="project" value="InterPro"/>
</dbReference>
<reference evidence="10" key="1">
    <citation type="submission" date="2016-10" db="EMBL/GenBank/DDBJ databases">
        <authorList>
            <person name="Varghese N."/>
            <person name="Submissions S."/>
        </authorList>
    </citation>
    <scope>NUCLEOTIDE SEQUENCE [LARGE SCALE GENOMIC DNA]</scope>
    <source>
        <strain evidence="10">LP51</strain>
    </source>
</reference>
<comment type="catalytic activity">
    <reaction evidence="1 8">
        <text>a myo-inositol phosphate + H2O = myo-inositol + phosphate</text>
        <dbReference type="Rhea" id="RHEA:24056"/>
        <dbReference type="ChEBI" id="CHEBI:15377"/>
        <dbReference type="ChEBI" id="CHEBI:17268"/>
        <dbReference type="ChEBI" id="CHEBI:43474"/>
        <dbReference type="ChEBI" id="CHEBI:84139"/>
        <dbReference type="EC" id="3.1.3.25"/>
    </reaction>
</comment>
<protein>
    <recommendedName>
        <fullName evidence="8">Inositol-1-monophosphatase</fullName>
        <ecNumber evidence="8">3.1.3.25</ecNumber>
    </recommendedName>
</protein>
<dbReference type="Gene3D" id="3.30.540.10">
    <property type="entry name" value="Fructose-1,6-Bisphosphatase, subunit A, domain 1"/>
    <property type="match status" value="1"/>
</dbReference>
<dbReference type="InterPro" id="IPR033942">
    <property type="entry name" value="IMPase"/>
</dbReference>
<dbReference type="EMBL" id="FOOT01000003">
    <property type="protein sequence ID" value="SFG68842.1"/>
    <property type="molecule type" value="Genomic_DNA"/>
</dbReference>
<dbReference type="CDD" id="cd01639">
    <property type="entry name" value="IMPase"/>
    <property type="match status" value="1"/>
</dbReference>
<dbReference type="InterPro" id="IPR020583">
    <property type="entry name" value="Inositol_monoP_metal-BS"/>
</dbReference>
<dbReference type="InterPro" id="IPR000760">
    <property type="entry name" value="Inositol_monophosphatase-like"/>
</dbReference>
<dbReference type="AlphaFoldDB" id="A0A1I2TVC7"/>
<name>A0A1I2TVC7_9BACT</name>
<evidence type="ECO:0000256" key="1">
    <source>
        <dbReference type="ARBA" id="ARBA00001033"/>
    </source>
</evidence>
<dbReference type="PRINTS" id="PR00377">
    <property type="entry name" value="IMPHPHTASES"/>
</dbReference>
<keyword evidence="10" id="KW-1185">Reference proteome</keyword>
<gene>
    <name evidence="9" type="ORF">SAMN05421739_103291</name>
</gene>
<evidence type="ECO:0000256" key="5">
    <source>
        <dbReference type="ARBA" id="ARBA00022801"/>
    </source>
</evidence>
<feature type="binding site" evidence="7">
    <location>
        <position position="85"/>
    </location>
    <ligand>
        <name>Mg(2+)</name>
        <dbReference type="ChEBI" id="CHEBI:18420"/>
        <label>1</label>
        <note>catalytic</note>
    </ligand>
</feature>
<feature type="binding site" evidence="7">
    <location>
        <position position="69"/>
    </location>
    <ligand>
        <name>Mg(2+)</name>
        <dbReference type="ChEBI" id="CHEBI:18420"/>
        <label>1</label>
        <note>catalytic</note>
    </ligand>
</feature>
<keyword evidence="5 8" id="KW-0378">Hydrolase</keyword>
<evidence type="ECO:0000313" key="10">
    <source>
        <dbReference type="Proteomes" id="UP000198724"/>
    </source>
</evidence>
<dbReference type="InterPro" id="IPR022337">
    <property type="entry name" value="Inositol_monophosphatase_SuhB"/>
</dbReference>
<dbReference type="OrthoDB" id="9772456at2"/>
<feature type="binding site" evidence="7">
    <location>
        <position position="213"/>
    </location>
    <ligand>
        <name>Mg(2+)</name>
        <dbReference type="ChEBI" id="CHEBI:18420"/>
        <label>1</label>
        <note>catalytic</note>
    </ligand>
</feature>
<dbReference type="STRING" id="1436961.SAMN05421739_103291"/>
<dbReference type="PROSITE" id="PS00630">
    <property type="entry name" value="IMP_2"/>
    <property type="match status" value="1"/>
</dbReference>
<dbReference type="Pfam" id="PF00459">
    <property type="entry name" value="Inositol_P"/>
    <property type="match status" value="1"/>
</dbReference>
<dbReference type="PANTHER" id="PTHR20854">
    <property type="entry name" value="INOSITOL MONOPHOSPHATASE"/>
    <property type="match status" value="1"/>
</dbReference>